<organism evidence="3 4">
    <name type="scientific">Opisthorchis felineus</name>
    <dbReference type="NCBI Taxonomy" id="147828"/>
    <lineage>
        <taxon>Eukaryota</taxon>
        <taxon>Metazoa</taxon>
        <taxon>Spiralia</taxon>
        <taxon>Lophotrochozoa</taxon>
        <taxon>Platyhelminthes</taxon>
        <taxon>Trematoda</taxon>
        <taxon>Digenea</taxon>
        <taxon>Opisthorchiida</taxon>
        <taxon>Opisthorchiata</taxon>
        <taxon>Opisthorchiidae</taxon>
        <taxon>Opisthorchis</taxon>
    </lineage>
</organism>
<feature type="transmembrane region" description="Helical" evidence="2">
    <location>
        <begin position="362"/>
        <end position="387"/>
    </location>
</feature>
<evidence type="ECO:0000313" key="3">
    <source>
        <dbReference type="EMBL" id="TGZ46712.1"/>
    </source>
</evidence>
<feature type="transmembrane region" description="Helical" evidence="2">
    <location>
        <begin position="399"/>
        <end position="432"/>
    </location>
</feature>
<keyword evidence="2" id="KW-1133">Transmembrane helix</keyword>
<accession>A0A4S2KBN3</accession>
<name>A0A4S2KBN3_OPIFE</name>
<dbReference type="AlphaFoldDB" id="A0A4S2KBN3"/>
<feature type="region of interest" description="Disordered" evidence="1">
    <location>
        <begin position="550"/>
        <end position="591"/>
    </location>
</feature>
<comment type="caution">
    <text evidence="3">The sequence shown here is derived from an EMBL/GenBank/DDBJ whole genome shotgun (WGS) entry which is preliminary data.</text>
</comment>
<evidence type="ECO:0000256" key="2">
    <source>
        <dbReference type="SAM" id="Phobius"/>
    </source>
</evidence>
<feature type="compositionally biased region" description="Polar residues" evidence="1">
    <location>
        <begin position="550"/>
        <end position="566"/>
    </location>
</feature>
<evidence type="ECO:0000256" key="1">
    <source>
        <dbReference type="SAM" id="MobiDB-lite"/>
    </source>
</evidence>
<feature type="transmembrane region" description="Helical" evidence="2">
    <location>
        <begin position="88"/>
        <end position="112"/>
    </location>
</feature>
<protein>
    <recommendedName>
        <fullName evidence="5">Protein tweety homolog</fullName>
    </recommendedName>
</protein>
<evidence type="ECO:0008006" key="5">
    <source>
        <dbReference type="Google" id="ProtNLM"/>
    </source>
</evidence>
<keyword evidence="4" id="KW-1185">Reference proteome</keyword>
<feature type="transmembrane region" description="Helical" evidence="2">
    <location>
        <begin position="133"/>
        <end position="159"/>
    </location>
</feature>
<reference evidence="3 4" key="1">
    <citation type="journal article" date="2019" name="BMC Genomics">
        <title>New insights from Opisthorchis felineus genome: update on genomics of the epidemiologically important liver flukes.</title>
        <authorList>
            <person name="Ershov N.I."/>
            <person name="Mordvinov V.A."/>
            <person name="Prokhortchouk E.B."/>
            <person name="Pakharukova M.Y."/>
            <person name="Gunbin K.V."/>
            <person name="Ustyantsev K."/>
            <person name="Genaev M.A."/>
            <person name="Blinov A.G."/>
            <person name="Mazur A."/>
            <person name="Boulygina E."/>
            <person name="Tsygankova S."/>
            <person name="Khrameeva E."/>
            <person name="Chekanov N."/>
            <person name="Fan G."/>
            <person name="Xiao A."/>
            <person name="Zhang H."/>
            <person name="Xu X."/>
            <person name="Yang H."/>
            <person name="Solovyev V."/>
            <person name="Lee S.M."/>
            <person name="Liu X."/>
            <person name="Afonnikov D.A."/>
            <person name="Skryabin K.G."/>
        </authorList>
    </citation>
    <scope>NUCLEOTIDE SEQUENCE [LARGE SCALE GENOMIC DNA]</scope>
    <source>
        <strain evidence="3">AK-0245</strain>
        <tissue evidence="3">Whole organism</tissue>
    </source>
</reference>
<keyword evidence="2" id="KW-0472">Membrane</keyword>
<dbReference type="EMBL" id="SJOL01012064">
    <property type="protein sequence ID" value="TGZ46712.1"/>
    <property type="molecule type" value="Genomic_DNA"/>
</dbReference>
<proteinExistence type="predicted"/>
<dbReference type="OrthoDB" id="6271936at2759"/>
<gene>
    <name evidence="3" type="ORF">CRM22_011079</name>
</gene>
<evidence type="ECO:0000313" key="4">
    <source>
        <dbReference type="Proteomes" id="UP000308267"/>
    </source>
</evidence>
<dbReference type="Proteomes" id="UP000308267">
    <property type="component" value="Unassembled WGS sequence"/>
</dbReference>
<sequence length="591" mass="63850">MAGSLIATNFERFAQIFSPSLTGGVLNLVFKPTEIPESTEPVLTLNDINMDIMISYAKALMLTTKQEHPVLDVLPAEVKPDEVKNSTYIIELIILGVAFLLTLGLWIGTLVIPCIFCCSKKKRDSDGGSSKGCLIAMGVVTGVLVIFLALCLPLVYVAITSLVAGIDGKATGGENAGLKNTVHVVVNETSVFLRDIPKRGRSVTTGLLKHLQSELTTSLSQLVKEILEQLLTRYNVNTLVDGATALSERVTGLQNMAEYVVGAKETTIKEIETFQNGTSHLQEDLKTNLQKLCSELPPLSQKNECVAMSIKTSFDLTEKLDPMLQLWDKVSTEVSEPVIQQLDQIEPTVDDALAMAAKFTKIGGFVILILFTAVLVIILVFGIITAVQAAKDSKGPKCCLCCGLILPVVFCFLIPVLVLISGVLVVISGLIANEGCRYVGNPSGVVVTDGALNLYVQYMWPHLLSDQLVDPSITAMLDIPLPKNVLDGILIKCKSEENGSRSTNPGLLPSLGIDHFLNATAIVEQPDLQTAIKDTEQGYLVEVTTEIRDTSNTGPLQTASNFSHSIPGTRPESRPPEIIQSEQDSPYAFIN</sequence>
<keyword evidence="2" id="KW-0812">Transmembrane</keyword>